<organism evidence="5 6">
    <name type="scientific">Arsenicicoccus bolidensis</name>
    <dbReference type="NCBI Taxonomy" id="229480"/>
    <lineage>
        <taxon>Bacteria</taxon>
        <taxon>Bacillati</taxon>
        <taxon>Actinomycetota</taxon>
        <taxon>Actinomycetes</taxon>
        <taxon>Micrococcales</taxon>
        <taxon>Intrasporangiaceae</taxon>
        <taxon>Arsenicicoccus</taxon>
    </lineage>
</organism>
<keyword evidence="2" id="KW-0442">Lipid degradation</keyword>
<reference evidence="5 6" key="1">
    <citation type="submission" date="2022-02" db="EMBL/GenBank/DDBJ databases">
        <title>Uncovering new skin microbiome diversity through culturing and metagenomics.</title>
        <authorList>
            <person name="Conlan S."/>
            <person name="Deming C."/>
            <person name="Nisc Comparative Sequencing Program N."/>
            <person name="Segre J.A."/>
        </authorList>
    </citation>
    <scope>NUCLEOTIDE SEQUENCE [LARGE SCALE GENOMIC DNA]</scope>
    <source>
        <strain evidence="5 6">ACRQZ</strain>
    </source>
</reference>
<dbReference type="PROSITE" id="PS51635">
    <property type="entry name" value="PNPLA"/>
    <property type="match status" value="1"/>
</dbReference>
<protein>
    <submittedName>
        <fullName evidence="5">Patatin-like phospholipase family protein</fullName>
    </submittedName>
</protein>
<proteinExistence type="predicted"/>
<dbReference type="RefSeq" id="WP_239262522.1">
    <property type="nucleotide sequence ID" value="NZ_JAKRCV010000008.1"/>
</dbReference>
<feature type="short sequence motif" description="DGA/G" evidence="2">
    <location>
        <begin position="279"/>
        <end position="281"/>
    </location>
</feature>
<evidence type="ECO:0000259" key="4">
    <source>
        <dbReference type="PROSITE" id="PS51635"/>
    </source>
</evidence>
<dbReference type="SUPFAM" id="SSF52151">
    <property type="entry name" value="FabD/lysophospholipase-like"/>
    <property type="match status" value="1"/>
</dbReference>
<evidence type="ECO:0000256" key="1">
    <source>
        <dbReference type="ARBA" id="ARBA00023098"/>
    </source>
</evidence>
<feature type="active site" description="Proton acceptor" evidence="2">
    <location>
        <position position="279"/>
    </location>
</feature>
<dbReference type="EMBL" id="JAKRCV010000008">
    <property type="protein sequence ID" value="MCG7321112.1"/>
    <property type="molecule type" value="Genomic_DNA"/>
</dbReference>
<dbReference type="InterPro" id="IPR002641">
    <property type="entry name" value="PNPLA_dom"/>
</dbReference>
<evidence type="ECO:0000313" key="5">
    <source>
        <dbReference type="EMBL" id="MCG7321112.1"/>
    </source>
</evidence>
<keyword evidence="6" id="KW-1185">Reference proteome</keyword>
<feature type="active site" description="Nucleophile" evidence="2">
    <location>
        <position position="89"/>
    </location>
</feature>
<evidence type="ECO:0000256" key="3">
    <source>
        <dbReference type="SAM" id="MobiDB-lite"/>
    </source>
</evidence>
<feature type="region of interest" description="Disordered" evidence="3">
    <location>
        <begin position="1"/>
        <end position="42"/>
    </location>
</feature>
<accession>A0ABS9PZS7</accession>
<evidence type="ECO:0000313" key="6">
    <source>
        <dbReference type="Proteomes" id="UP001521931"/>
    </source>
</evidence>
<dbReference type="Pfam" id="PF01734">
    <property type="entry name" value="Patatin"/>
    <property type="match status" value="1"/>
</dbReference>
<sequence>MSESSSWRTPLDPPPQAGRAASDQLDAGKHQRPGVDLGKPVEVPWADRHGTGLCLSGGGFRAAMFHLGSTRRLDELGILGRLRTVSGVSGGSIIANLLCDPRLGWPSGAGGDGGATRIEGFEELVAGPARRLASTNVRTPALLSRLRPDRWLVQDGAVRAMADGFAREIDWWATPLRDLGVVGASTVTGATDVAYGVDWRFYDPTAVRPAGWMGDYRLGFGPPPPWLRVADVVATSCAFPPVFGPWRLDGRGLDLRGGVAGREAVETRDAIRRSIPLSDGGVYDNLGLEPVWKDHAAVLVSDGGGVFRARTTRTPLGQMLRTMSIASDGGTSVRLRWLHSSMSAGELAGATWALDEVVGYPPDVVELVNAIRTDLDAFSQGEQMVVERHGYLVTDALLREHAPELVVVEAALDPPHPEVADPEVARRILRGSDRRTLLGRWRSTA</sequence>
<feature type="short sequence motif" description="GXSXG" evidence="2">
    <location>
        <begin position="87"/>
        <end position="91"/>
    </location>
</feature>
<name>A0ABS9PZS7_9MICO</name>
<keyword evidence="1 2" id="KW-0443">Lipid metabolism</keyword>
<feature type="domain" description="PNPLA" evidence="4">
    <location>
        <begin position="54"/>
        <end position="292"/>
    </location>
</feature>
<keyword evidence="2" id="KW-0378">Hydrolase</keyword>
<dbReference type="Gene3D" id="3.40.1090.10">
    <property type="entry name" value="Cytosolic phospholipase A2 catalytic domain"/>
    <property type="match status" value="2"/>
</dbReference>
<dbReference type="InterPro" id="IPR016035">
    <property type="entry name" value="Acyl_Trfase/lysoPLipase"/>
</dbReference>
<comment type="caution">
    <text evidence="2">Lacks conserved residue(s) required for the propagation of feature annotation.</text>
</comment>
<dbReference type="Proteomes" id="UP001521931">
    <property type="component" value="Unassembled WGS sequence"/>
</dbReference>
<gene>
    <name evidence="5" type="ORF">MHL29_04275</name>
</gene>
<comment type="caution">
    <text evidence="5">The sequence shown here is derived from an EMBL/GenBank/DDBJ whole genome shotgun (WGS) entry which is preliminary data.</text>
</comment>
<evidence type="ECO:0000256" key="2">
    <source>
        <dbReference type="PROSITE-ProRule" id="PRU01161"/>
    </source>
</evidence>